<feature type="transmembrane region" description="Helical" evidence="6">
    <location>
        <begin position="716"/>
        <end position="742"/>
    </location>
</feature>
<dbReference type="Pfam" id="PF02687">
    <property type="entry name" value="FtsX"/>
    <property type="match status" value="2"/>
</dbReference>
<evidence type="ECO:0000256" key="6">
    <source>
        <dbReference type="SAM" id="Phobius"/>
    </source>
</evidence>
<dbReference type="PANTHER" id="PTHR30572:SF18">
    <property type="entry name" value="ABC-TYPE MACROLIDE FAMILY EXPORT SYSTEM PERMEASE COMPONENT 2"/>
    <property type="match status" value="1"/>
</dbReference>
<evidence type="ECO:0000256" key="2">
    <source>
        <dbReference type="ARBA" id="ARBA00022475"/>
    </source>
</evidence>
<keyword evidence="10" id="KW-1185">Reference proteome</keyword>
<feature type="transmembrane region" description="Helical" evidence="6">
    <location>
        <begin position="428"/>
        <end position="447"/>
    </location>
</feature>
<feature type="domain" description="ABC3 transporter permease C-terminal" evidence="7">
    <location>
        <begin position="674"/>
        <end position="783"/>
    </location>
</feature>
<feature type="transmembrane region" description="Helical" evidence="6">
    <location>
        <begin position="284"/>
        <end position="305"/>
    </location>
</feature>
<dbReference type="PANTHER" id="PTHR30572">
    <property type="entry name" value="MEMBRANE COMPONENT OF TRANSPORTER-RELATED"/>
    <property type="match status" value="1"/>
</dbReference>
<sequence>MLKNYFKIAFRNFYRNKENSIINIFGLSVALLCCIVIFLFVRAELSVDNFHTNANQIYRLTFQEINRPGARHFATTSPPMGPALVESFPEIEQAVRLRFPDSNILSYKNRQFYEYNVAYADSTLLSIFDFPLSQGNPAKALKDINSVVITAPMAQKYFGDEDPMDKTLLLDNQIPLTVTGVFEEIPPNTHLNFDFIISFDTFEVPRGYPVTLDSWGWVSFYTYVKLSQQADPEQVAAHFDDFLVTNMGEDIGENRILHLQPLDEIYLASNLRNASEDMRVGNRAYIFGLSAIALFLLIIACFNYMNLSTAQAIRRGKEVGVRKTLGAKRTSLMGQFIFESVLLTLLSICIALLFLEPVLQAASSLLGMELSLEAGSYLYLVPTFLALSVIVGVLAGFYPSFMISNFRPSKALKGSIETGSSVFSIRKILVVGQFVIAIVLIAGSLIIRNQIQFIQSKDLGFNEEQVVVLHMNGEELTRRFPTIKNELQQNRHVINASLGAGLLDGRNGTVPVFPPGDDPEGYPMNIYGVHFDYFETMDIKMAEGRSFDPSFATDSADGIVINQSAAKTLGWDNPIGKELRVSDIKDGYVIGVAEDFHFASLHRQIQPLVMYIPPTNMEKVFVRLQPGNLSQAVASLQESWKSAVPDFPFSFVFLDEHLNQLYQADQRFLKLLTVFTILTIIVACMGLYGLITYMIQRRSKEIGVRKILGAKASQITWLLSSEFSLLVGIAFLISIPICYFAIQNWLQEFAYRVPIPWWVFLLAGFVSLVIAISTISYQTIKAALANPVKSLRSE</sequence>
<dbReference type="Proteomes" id="UP001139125">
    <property type="component" value="Unassembled WGS sequence"/>
</dbReference>
<feature type="domain" description="MacB-like periplasmic core" evidence="8">
    <location>
        <begin position="20"/>
        <end position="239"/>
    </location>
</feature>
<evidence type="ECO:0000313" key="10">
    <source>
        <dbReference type="Proteomes" id="UP001139125"/>
    </source>
</evidence>
<name>A0A9X2L4X4_9BACT</name>
<comment type="subcellular location">
    <subcellularLocation>
        <location evidence="1">Cell membrane</location>
        <topology evidence="1">Multi-pass membrane protein</topology>
    </subcellularLocation>
</comment>
<evidence type="ECO:0000259" key="8">
    <source>
        <dbReference type="Pfam" id="PF12704"/>
    </source>
</evidence>
<dbReference type="GO" id="GO:0022857">
    <property type="term" value="F:transmembrane transporter activity"/>
    <property type="evidence" value="ECO:0007669"/>
    <property type="project" value="TreeGrafter"/>
</dbReference>
<evidence type="ECO:0000313" key="9">
    <source>
        <dbReference type="EMBL" id="MCP9291783.1"/>
    </source>
</evidence>
<comment type="caution">
    <text evidence="9">The sequence shown here is derived from an EMBL/GenBank/DDBJ whole genome shotgun (WGS) entry which is preliminary data.</text>
</comment>
<evidence type="ECO:0000259" key="7">
    <source>
        <dbReference type="Pfam" id="PF02687"/>
    </source>
</evidence>
<gene>
    <name evidence="9" type="ORF">NM125_09380</name>
</gene>
<feature type="transmembrane region" description="Helical" evidence="6">
    <location>
        <begin position="757"/>
        <end position="777"/>
    </location>
</feature>
<organism evidence="9 10">
    <name type="scientific">Gracilimonas sediminicola</name>
    <dbReference type="NCBI Taxonomy" id="2952158"/>
    <lineage>
        <taxon>Bacteria</taxon>
        <taxon>Pseudomonadati</taxon>
        <taxon>Balneolota</taxon>
        <taxon>Balneolia</taxon>
        <taxon>Balneolales</taxon>
        <taxon>Balneolaceae</taxon>
        <taxon>Gracilimonas</taxon>
    </lineage>
</organism>
<keyword evidence="3 6" id="KW-0812">Transmembrane</keyword>
<accession>A0A9X2L4X4</accession>
<keyword evidence="4 6" id="KW-1133">Transmembrane helix</keyword>
<evidence type="ECO:0000256" key="3">
    <source>
        <dbReference type="ARBA" id="ARBA00022692"/>
    </source>
</evidence>
<feature type="transmembrane region" description="Helical" evidence="6">
    <location>
        <begin position="671"/>
        <end position="695"/>
    </location>
</feature>
<evidence type="ECO:0000256" key="1">
    <source>
        <dbReference type="ARBA" id="ARBA00004651"/>
    </source>
</evidence>
<feature type="transmembrane region" description="Helical" evidence="6">
    <location>
        <begin position="332"/>
        <end position="355"/>
    </location>
</feature>
<keyword evidence="5 6" id="KW-0472">Membrane</keyword>
<dbReference type="Pfam" id="PF12704">
    <property type="entry name" value="MacB_PCD"/>
    <property type="match status" value="2"/>
</dbReference>
<dbReference type="GO" id="GO:0005886">
    <property type="term" value="C:plasma membrane"/>
    <property type="evidence" value="ECO:0007669"/>
    <property type="project" value="UniProtKB-SubCell"/>
</dbReference>
<dbReference type="RefSeq" id="WP_255134645.1">
    <property type="nucleotide sequence ID" value="NZ_JANDBC010000001.1"/>
</dbReference>
<keyword evidence="2" id="KW-1003">Cell membrane</keyword>
<dbReference type="EMBL" id="JANDBC010000001">
    <property type="protein sequence ID" value="MCP9291783.1"/>
    <property type="molecule type" value="Genomic_DNA"/>
</dbReference>
<protein>
    <submittedName>
        <fullName evidence="9">ABC transporter permease</fullName>
    </submittedName>
</protein>
<feature type="transmembrane region" description="Helical" evidence="6">
    <location>
        <begin position="21"/>
        <end position="41"/>
    </location>
</feature>
<reference evidence="9" key="1">
    <citation type="submission" date="2022-06" db="EMBL/GenBank/DDBJ databases">
        <title>Gracilimonas sp. CAU 1638 isolated from sea sediment.</title>
        <authorList>
            <person name="Kim W."/>
        </authorList>
    </citation>
    <scope>NUCLEOTIDE SEQUENCE</scope>
    <source>
        <strain evidence="9">CAU 1638</strain>
    </source>
</reference>
<feature type="domain" description="ABC3 transporter permease C-terminal" evidence="7">
    <location>
        <begin position="291"/>
        <end position="406"/>
    </location>
</feature>
<dbReference type="AlphaFoldDB" id="A0A9X2L4X4"/>
<feature type="transmembrane region" description="Helical" evidence="6">
    <location>
        <begin position="375"/>
        <end position="398"/>
    </location>
</feature>
<dbReference type="InterPro" id="IPR003838">
    <property type="entry name" value="ABC3_permease_C"/>
</dbReference>
<evidence type="ECO:0000256" key="5">
    <source>
        <dbReference type="ARBA" id="ARBA00023136"/>
    </source>
</evidence>
<proteinExistence type="predicted"/>
<dbReference type="InterPro" id="IPR050250">
    <property type="entry name" value="Macrolide_Exporter_MacB"/>
</dbReference>
<evidence type="ECO:0000256" key="4">
    <source>
        <dbReference type="ARBA" id="ARBA00022989"/>
    </source>
</evidence>
<feature type="domain" description="MacB-like periplasmic core" evidence="8">
    <location>
        <begin position="520"/>
        <end position="634"/>
    </location>
</feature>
<dbReference type="InterPro" id="IPR025857">
    <property type="entry name" value="MacB_PCD"/>
</dbReference>